<proteinExistence type="predicted"/>
<comment type="caution">
    <text evidence="1">The sequence shown here is derived from an EMBL/GenBank/DDBJ whole genome shotgun (WGS) entry which is preliminary data.</text>
</comment>
<accession>A0AAV4TVA2</accession>
<keyword evidence="2" id="KW-1185">Reference proteome</keyword>
<dbReference type="AlphaFoldDB" id="A0AAV4TVA2"/>
<dbReference type="EMBL" id="BPLR01011798">
    <property type="protein sequence ID" value="GIY49104.1"/>
    <property type="molecule type" value="Genomic_DNA"/>
</dbReference>
<evidence type="ECO:0000313" key="2">
    <source>
        <dbReference type="Proteomes" id="UP001054945"/>
    </source>
</evidence>
<sequence length="74" mass="8337">MNFVSWEKDQENSTIFCSIWNAPQYALGCRNGLHFLSTLSNAEFCSSLHWCSAPMLMVVQAHRPNAEDFNLLGG</sequence>
<dbReference type="Proteomes" id="UP001054945">
    <property type="component" value="Unassembled WGS sequence"/>
</dbReference>
<protein>
    <submittedName>
        <fullName evidence="1">Uncharacterized protein</fullName>
    </submittedName>
</protein>
<reference evidence="1 2" key="1">
    <citation type="submission" date="2021-06" db="EMBL/GenBank/DDBJ databases">
        <title>Caerostris extrusa draft genome.</title>
        <authorList>
            <person name="Kono N."/>
            <person name="Arakawa K."/>
        </authorList>
    </citation>
    <scope>NUCLEOTIDE SEQUENCE [LARGE SCALE GENOMIC DNA]</scope>
</reference>
<name>A0AAV4TVA2_CAEEX</name>
<gene>
    <name evidence="1" type="ORF">CEXT_398881</name>
</gene>
<evidence type="ECO:0000313" key="1">
    <source>
        <dbReference type="EMBL" id="GIY49104.1"/>
    </source>
</evidence>
<organism evidence="1 2">
    <name type="scientific">Caerostris extrusa</name>
    <name type="common">Bark spider</name>
    <name type="synonym">Caerostris bankana</name>
    <dbReference type="NCBI Taxonomy" id="172846"/>
    <lineage>
        <taxon>Eukaryota</taxon>
        <taxon>Metazoa</taxon>
        <taxon>Ecdysozoa</taxon>
        <taxon>Arthropoda</taxon>
        <taxon>Chelicerata</taxon>
        <taxon>Arachnida</taxon>
        <taxon>Araneae</taxon>
        <taxon>Araneomorphae</taxon>
        <taxon>Entelegynae</taxon>
        <taxon>Araneoidea</taxon>
        <taxon>Araneidae</taxon>
        <taxon>Caerostris</taxon>
    </lineage>
</organism>